<dbReference type="Proteomes" id="UP000294801">
    <property type="component" value="Unassembled WGS sequence"/>
</dbReference>
<dbReference type="RefSeq" id="WP_132098468.1">
    <property type="nucleotide sequence ID" value="NZ_SMDA01000005.1"/>
</dbReference>
<name>A0ABY2CWI5_GULMO</name>
<evidence type="ECO:0000313" key="1">
    <source>
        <dbReference type="EMBL" id="TCW31407.1"/>
    </source>
</evidence>
<reference evidence="1 2" key="1">
    <citation type="submission" date="2019-03" db="EMBL/GenBank/DDBJ databases">
        <title>Genomic Encyclopedia of Type Strains, Phase IV (KMG-IV): sequencing the most valuable type-strain genomes for metagenomic binning, comparative biology and taxonomic classification.</title>
        <authorList>
            <person name="Goeker M."/>
        </authorList>
    </citation>
    <scope>NUCLEOTIDE SEQUENCE [LARGE SCALE GENOMIC DNA]</scope>
    <source>
        <strain evidence="1 2">DSM 18507</strain>
    </source>
</reference>
<comment type="caution">
    <text evidence="1">The sequence shown here is derived from an EMBL/GenBank/DDBJ whole genome shotgun (WGS) entry which is preliminary data.</text>
</comment>
<organism evidence="1 2">
    <name type="scientific">Gulbenkiania mobilis</name>
    <dbReference type="NCBI Taxonomy" id="397457"/>
    <lineage>
        <taxon>Bacteria</taxon>
        <taxon>Pseudomonadati</taxon>
        <taxon>Pseudomonadota</taxon>
        <taxon>Betaproteobacteria</taxon>
        <taxon>Neisseriales</taxon>
        <taxon>Chromobacteriaceae</taxon>
        <taxon>Gulbenkiania</taxon>
    </lineage>
</organism>
<protein>
    <submittedName>
        <fullName evidence="1">Phage protein U</fullName>
    </submittedName>
</protein>
<dbReference type="EMBL" id="SMDA01000005">
    <property type="protein sequence ID" value="TCW31407.1"/>
    <property type="molecule type" value="Genomic_DNA"/>
</dbReference>
<dbReference type="InterPro" id="IPR009734">
    <property type="entry name" value="Myoviridae_GpU"/>
</dbReference>
<sequence>MSGNIYAVLGETELEIIAWLDGLDMRFSAHYAEQALIGRKGLLQHTGFAPDEVKMRVLLHAQWCQPAEELARLKRIMDDAEPVAFVLGSGEYRGVFVLTDLDVMSTQTDGAGVAIAFEAEVQLKEYIGDPALPEPPGVIAQGYRIPVGAGQGVAGAVAVDALAGPFSGTASAVSQAVSAVGQVAAAASEVRSLVSLAASNPPAAVSLVAGKAGGLLDAAAALPAAAFETLSGVTAVATEAAQVATAFNGARAALEESAGWLQSGDPLAVLSSAADRAGQAVWFADQAGASLAKLAARVAVRGNDLGGVAV</sequence>
<gene>
    <name evidence="1" type="ORF">EV669_105108</name>
</gene>
<accession>A0ABY2CWI5</accession>
<evidence type="ECO:0000313" key="2">
    <source>
        <dbReference type="Proteomes" id="UP000294801"/>
    </source>
</evidence>
<proteinExistence type="predicted"/>
<dbReference type="Pfam" id="PF06995">
    <property type="entry name" value="Phage_P2_GpU"/>
    <property type="match status" value="1"/>
</dbReference>
<keyword evidence="2" id="KW-1185">Reference proteome</keyword>